<evidence type="ECO:0000256" key="1">
    <source>
        <dbReference type="SAM" id="MobiDB-lite"/>
    </source>
</evidence>
<feature type="region of interest" description="Disordered" evidence="1">
    <location>
        <begin position="90"/>
        <end position="110"/>
    </location>
</feature>
<organism evidence="2 3">
    <name type="scientific">Lentinula raphanica</name>
    <dbReference type="NCBI Taxonomy" id="153919"/>
    <lineage>
        <taxon>Eukaryota</taxon>
        <taxon>Fungi</taxon>
        <taxon>Dikarya</taxon>
        <taxon>Basidiomycota</taxon>
        <taxon>Agaricomycotina</taxon>
        <taxon>Agaricomycetes</taxon>
        <taxon>Agaricomycetidae</taxon>
        <taxon>Agaricales</taxon>
        <taxon>Marasmiineae</taxon>
        <taxon>Omphalotaceae</taxon>
        <taxon>Lentinula</taxon>
    </lineage>
</organism>
<keyword evidence="3" id="KW-1185">Reference proteome</keyword>
<comment type="caution">
    <text evidence="2">The sequence shown here is derived from an EMBL/GenBank/DDBJ whole genome shotgun (WGS) entry which is preliminary data.</text>
</comment>
<accession>A0AA38PJ92</accession>
<evidence type="ECO:0000313" key="2">
    <source>
        <dbReference type="EMBL" id="KAJ3843919.1"/>
    </source>
</evidence>
<dbReference type="AlphaFoldDB" id="A0AA38PJ92"/>
<dbReference type="EMBL" id="MU805964">
    <property type="protein sequence ID" value="KAJ3843919.1"/>
    <property type="molecule type" value="Genomic_DNA"/>
</dbReference>
<gene>
    <name evidence="2" type="ORF">F5878DRAFT_603358</name>
</gene>
<dbReference type="Proteomes" id="UP001163846">
    <property type="component" value="Unassembled WGS sequence"/>
</dbReference>
<reference evidence="2" key="1">
    <citation type="submission" date="2022-08" db="EMBL/GenBank/DDBJ databases">
        <authorList>
            <consortium name="DOE Joint Genome Institute"/>
            <person name="Min B."/>
            <person name="Riley R."/>
            <person name="Sierra-Patev S."/>
            <person name="Naranjo-Ortiz M."/>
            <person name="Looney B."/>
            <person name="Konkel Z."/>
            <person name="Slot J.C."/>
            <person name="Sakamoto Y."/>
            <person name="Steenwyk J.L."/>
            <person name="Rokas A."/>
            <person name="Carro J."/>
            <person name="Camarero S."/>
            <person name="Ferreira P."/>
            <person name="Molpeceres G."/>
            <person name="Ruiz-Duenas F.J."/>
            <person name="Serrano A."/>
            <person name="Henrissat B."/>
            <person name="Drula E."/>
            <person name="Hughes K.W."/>
            <person name="Mata J.L."/>
            <person name="Ishikawa N.K."/>
            <person name="Vargas-Isla R."/>
            <person name="Ushijima S."/>
            <person name="Smith C.A."/>
            <person name="Ahrendt S."/>
            <person name="Andreopoulos W."/>
            <person name="He G."/>
            <person name="Labutti K."/>
            <person name="Lipzen A."/>
            <person name="Ng V."/>
            <person name="Sandor L."/>
            <person name="Barry K."/>
            <person name="Martinez A.T."/>
            <person name="Xiao Y."/>
            <person name="Gibbons J.G."/>
            <person name="Terashima K."/>
            <person name="Hibbett D.S."/>
            <person name="Grigoriev I.V."/>
        </authorList>
    </citation>
    <scope>NUCLEOTIDE SEQUENCE</scope>
    <source>
        <strain evidence="2">TFB9207</strain>
    </source>
</reference>
<protein>
    <submittedName>
        <fullName evidence="2">Uncharacterized protein</fullName>
    </submittedName>
</protein>
<feature type="compositionally biased region" description="Polar residues" evidence="1">
    <location>
        <begin position="90"/>
        <end position="107"/>
    </location>
</feature>
<evidence type="ECO:0000313" key="3">
    <source>
        <dbReference type="Proteomes" id="UP001163846"/>
    </source>
</evidence>
<name>A0AA38PJ92_9AGAR</name>
<proteinExistence type="predicted"/>
<sequence>MSQPSAQMATQNLCDYCHVKPRFGQYNYCSKTCATQAPSRNNSNAKSATSTVKPRAPAANNNLCDFCKQVPKHPGYDYCGKSCAQSAKNGTSTQSTKSAQTGTSVPTKPSKAATHPIVQAAAALAGNTPGAIDPTQIANLVVQQLQNLIPPTSSACPANTNHNTSKAGFPNLKQQYPPTTKFSGNSQPALRVQTPQFEPEEPGECLIPGCGQPVYVDAKGTKTSAYCSMKHRQEAVDSGLASPCIFCLQLPQSETDYFCSKECREESLNKERYEIVEE</sequence>